<dbReference type="SMART" id="SM00356">
    <property type="entry name" value="ZnF_C3H1"/>
    <property type="match status" value="5"/>
</dbReference>
<keyword evidence="4 6" id="KW-0862">Zinc</keyword>
<dbReference type="FunFam" id="4.10.1000.10:FF:000008">
    <property type="entry name" value="zinc finger CCCH domain-containing protein 3"/>
    <property type="match status" value="1"/>
</dbReference>
<feature type="domain" description="C3H1-type" evidence="8">
    <location>
        <begin position="2127"/>
        <end position="2153"/>
    </location>
</feature>
<evidence type="ECO:0000256" key="2">
    <source>
        <dbReference type="ARBA" id="ARBA00022737"/>
    </source>
</evidence>
<feature type="region of interest" description="Disordered" evidence="7">
    <location>
        <begin position="1559"/>
        <end position="1597"/>
    </location>
</feature>
<evidence type="ECO:0000313" key="10">
    <source>
        <dbReference type="Proteomes" id="UP001346149"/>
    </source>
</evidence>
<proteinExistence type="predicted"/>
<evidence type="ECO:0000313" key="9">
    <source>
        <dbReference type="EMBL" id="KAK4776589.1"/>
    </source>
</evidence>
<dbReference type="GO" id="GO:0008270">
    <property type="term" value="F:zinc ion binding"/>
    <property type="evidence" value="ECO:0007669"/>
    <property type="project" value="UniProtKB-KW"/>
</dbReference>
<dbReference type="GO" id="GO:0005634">
    <property type="term" value="C:nucleus"/>
    <property type="evidence" value="ECO:0007669"/>
    <property type="project" value="TreeGrafter"/>
</dbReference>
<accession>A0AAN7L2K4</accession>
<keyword evidence="5" id="KW-0238">DNA-binding</keyword>
<feature type="compositionally biased region" description="Basic and acidic residues" evidence="7">
    <location>
        <begin position="359"/>
        <end position="375"/>
    </location>
</feature>
<feature type="region of interest" description="Disordered" evidence="7">
    <location>
        <begin position="730"/>
        <end position="754"/>
    </location>
</feature>
<feature type="compositionally biased region" description="Polar residues" evidence="7">
    <location>
        <begin position="1"/>
        <end position="12"/>
    </location>
</feature>
<feature type="zinc finger region" description="C3H1-type" evidence="6">
    <location>
        <begin position="2072"/>
        <end position="2101"/>
    </location>
</feature>
<dbReference type="InterPro" id="IPR000571">
    <property type="entry name" value="Znf_CCCH"/>
</dbReference>
<evidence type="ECO:0000256" key="4">
    <source>
        <dbReference type="ARBA" id="ARBA00022833"/>
    </source>
</evidence>
<dbReference type="PROSITE" id="PS50103">
    <property type="entry name" value="ZF_C3H1"/>
    <property type="match status" value="3"/>
</dbReference>
<dbReference type="Proteomes" id="UP001346149">
    <property type="component" value="Unassembled WGS sequence"/>
</dbReference>
<evidence type="ECO:0000256" key="5">
    <source>
        <dbReference type="ARBA" id="ARBA00023125"/>
    </source>
</evidence>
<feature type="region of interest" description="Disordered" evidence="7">
    <location>
        <begin position="1"/>
        <end position="59"/>
    </location>
</feature>
<dbReference type="Gene3D" id="4.10.1000.10">
    <property type="entry name" value="Zinc finger, CCCH-type"/>
    <property type="match status" value="2"/>
</dbReference>
<feature type="region of interest" description="Disordered" evidence="7">
    <location>
        <begin position="680"/>
        <end position="706"/>
    </location>
</feature>
<evidence type="ECO:0000259" key="8">
    <source>
        <dbReference type="PROSITE" id="PS50103"/>
    </source>
</evidence>
<keyword evidence="1 6" id="KW-0479">Metal-binding</keyword>
<feature type="region of interest" description="Disordered" evidence="7">
    <location>
        <begin position="256"/>
        <end position="284"/>
    </location>
</feature>
<keyword evidence="3 6" id="KW-0863">Zinc-finger</keyword>
<feature type="region of interest" description="Disordered" evidence="7">
    <location>
        <begin position="355"/>
        <end position="383"/>
    </location>
</feature>
<dbReference type="GO" id="GO:0003677">
    <property type="term" value="F:DNA binding"/>
    <property type="evidence" value="ECO:0007669"/>
    <property type="project" value="UniProtKB-KW"/>
</dbReference>
<dbReference type="FunFam" id="4.10.1000.10:FF:000022">
    <property type="entry name" value="Zinc finger CCCH domain-containing protein 7"/>
    <property type="match status" value="1"/>
</dbReference>
<evidence type="ECO:0000256" key="3">
    <source>
        <dbReference type="ARBA" id="ARBA00022771"/>
    </source>
</evidence>
<comment type="caution">
    <text evidence="9">The sequence shown here is derived from an EMBL/GenBank/DDBJ whole genome shotgun (WGS) entry which is preliminary data.</text>
</comment>
<dbReference type="EMBL" id="JAXQNO010000018">
    <property type="protein sequence ID" value="KAK4776589.1"/>
    <property type="molecule type" value="Genomic_DNA"/>
</dbReference>
<gene>
    <name evidence="9" type="ORF">SAY86_005277</name>
</gene>
<keyword evidence="2" id="KW-0677">Repeat</keyword>
<feature type="compositionally biased region" description="Basic residues" evidence="7">
    <location>
        <begin position="34"/>
        <end position="59"/>
    </location>
</feature>
<feature type="compositionally biased region" description="Low complexity" evidence="7">
    <location>
        <begin position="1561"/>
        <end position="1576"/>
    </location>
</feature>
<dbReference type="PANTHER" id="PTHR46156:SF1">
    <property type="entry name" value="ZINC FINGER CCCH DOMAIN-CONTAINING PROTEIN 3"/>
    <property type="match status" value="1"/>
</dbReference>
<organism evidence="9 10">
    <name type="scientific">Trapa natans</name>
    <name type="common">Water chestnut</name>
    <dbReference type="NCBI Taxonomy" id="22666"/>
    <lineage>
        <taxon>Eukaryota</taxon>
        <taxon>Viridiplantae</taxon>
        <taxon>Streptophyta</taxon>
        <taxon>Embryophyta</taxon>
        <taxon>Tracheophyta</taxon>
        <taxon>Spermatophyta</taxon>
        <taxon>Magnoliopsida</taxon>
        <taxon>eudicotyledons</taxon>
        <taxon>Gunneridae</taxon>
        <taxon>Pentapetalae</taxon>
        <taxon>rosids</taxon>
        <taxon>malvids</taxon>
        <taxon>Myrtales</taxon>
        <taxon>Lythraceae</taxon>
        <taxon>Trapa</taxon>
    </lineage>
</organism>
<name>A0AAN7L2K4_TRANT</name>
<feature type="compositionally biased region" description="Basic and acidic residues" evidence="7">
    <location>
        <begin position="269"/>
        <end position="278"/>
    </location>
</feature>
<dbReference type="PANTHER" id="PTHR46156">
    <property type="entry name" value="CCCH ZINGC FINGER"/>
    <property type="match status" value="1"/>
</dbReference>
<evidence type="ECO:0000256" key="1">
    <source>
        <dbReference type="ARBA" id="ARBA00022723"/>
    </source>
</evidence>
<feature type="domain" description="C3H1-type" evidence="8">
    <location>
        <begin position="2154"/>
        <end position="2181"/>
    </location>
</feature>
<reference evidence="9 10" key="1">
    <citation type="journal article" date="2023" name="Hortic Res">
        <title>Pangenome of water caltrop reveals structural variations and asymmetric subgenome divergence after allopolyploidization.</title>
        <authorList>
            <person name="Zhang X."/>
            <person name="Chen Y."/>
            <person name="Wang L."/>
            <person name="Yuan Y."/>
            <person name="Fang M."/>
            <person name="Shi L."/>
            <person name="Lu R."/>
            <person name="Comes H.P."/>
            <person name="Ma Y."/>
            <person name="Chen Y."/>
            <person name="Huang G."/>
            <person name="Zhou Y."/>
            <person name="Zheng Z."/>
            <person name="Qiu Y."/>
        </authorList>
    </citation>
    <scope>NUCLEOTIDE SEQUENCE [LARGE SCALE GENOMIC DNA]</scope>
    <source>
        <strain evidence="9">F231</strain>
    </source>
</reference>
<feature type="region of interest" description="Disordered" evidence="7">
    <location>
        <begin position="794"/>
        <end position="815"/>
    </location>
</feature>
<feature type="region of interest" description="Disordered" evidence="7">
    <location>
        <begin position="2206"/>
        <end position="2240"/>
    </location>
</feature>
<keyword evidence="10" id="KW-1185">Reference proteome</keyword>
<feature type="domain" description="C3H1-type" evidence="8">
    <location>
        <begin position="2072"/>
        <end position="2101"/>
    </location>
</feature>
<sequence>MDTHQLQSTLTRNELPGRRRMNPYARPDVGPMDHRRHQHQHHQHQHQHQHQHHQHHQRLRYAPVPSSFLYPNLPSFSDNPNIHAIQTLDHYHHHPQSRYLPPPIQHPSPPVYHPSPVSLRQPTAPLSPYGLSSHGFNLVDDDGDRGSSQPYHHHHHALVDSDSRVIRGHDSLVGGNRAKFLERHQTISHNLVRRSYSNANLDNNLHHRVVEHMDASSYGSVDCSRPDSRTISRARLREDNGEEFNYNQLHDLLRGPPRRVASVPGSSDNEPHRSERGDITTGNNSWVHNREITRELIRDYGKDFGSFTTDLECYGSDYERYNSVNRGSGEFGVYSIAPKKQPQKKSAFLRLQMPRFSRRNRENEQHYSSNYHDDNAYGSPSFKGKGQGQFNYSDLGSKDKGECSSVDLEVSFKSNTLVGKTVIPQSSYRAASEKDSIPLSKKLKSAIISEKASANFSLDKQNQNDEKLNSSSDVGAAIGITKKAKKLCERVDAQLKGNLGQPERIIIESAPPVHSECSPSSVSQMANVSSSTSEVRMCAINLVVDKAGNDIKSCKDAMGAAISTSKNSRQFHKRVDRSEPQQKDTLEHLKGIVNESDDPFKLGSSKVSSSISEVGKYNLSFDDANVCIDLQCHRGVSDGEDSKGDSKIDMVFDGVCNKVGSTQGDIAGKELSGKALSIKDAVPDGQGSTVPKIDVSANDGRSNDLGQDKTAQEILPDEAHLFKHAVPEEQYSSAGAKRAKRVVVSDKKGKNGSSIRRTAEQMLADKTPVLKVANNKIVKKVIKKVVTCGSVPLKKRTSGKRGESVKAGSYTASASPGGSGFLRKEIELCHVANQDSNEIDILLQTGQTKGASHSISSEVYGKDTDGGTDAVCREKHVDCLSSPSCSIFCEETITDPPDATNFHQIVLNPINDIAVSFAQAVPEIKMDVIGGGLSEDAICLLPENQSGKVHFARDSISTCPSNSGCFNFLDGCTDIGKSSLKEKAAFCAEEVSGDLPIVSCKVSNAAAECNKSQVHRLTAELSEDTKSINTASGYWFSGSHTISEQNLICLARIVSNDAMRQLSHVEDPIELDIGSKENLQNFVSTVEDCASNAGRCTDRISQVDHLSSKEDGIYSKSMDVTSSPSHIENVVLNSSMKDPDLAVPTSLPGLTSELLTAPSDLKLNSSNGRESKDAVLPSDANILVNIGNDSGDNRISHVPTKMGKVFSPNRGSSEATVPQNDGIVLDVDAAASIIFMQRISSDSSIKPEVGGMGLTSDVLQGPASLSSQEETSVFLKDNRHLGYPNVIVSSGNDEFSGFPTGSYLGQSVTASGQSLTRLITEGMPEESFPTVTLMHQENPATNHERSRARELDLHPSEKQVMSECDRLKLSNMEIDFHLSNQKASNSNVKDDAGLNLKDEPPPVSPYLSLYTDINTVYGSKSNDEIMEFMPDLLSDRDLPENLQNVCNTKISVSRAFSSPLADEGVAKNNNADTGENVVVRGSSTSADSALTSPSHNNLVDYSSDHAVGTRCSVRNKTVNFPSNDLKSMGCSWKPSSPEPYGGMNRKSHLVQQSFPGHASFTATNSKITSSNSTSNTWRRKNAPSRAAPVHKPPLGNVQAKRNLPENIEKLQNTSYIRKGNSLVRKPVVAAPQAQLSHGTIPFYKLNSSDLHDLKKSTFSGHDDGINSMSTHLRTDGRKTSMAKPQMLPQCSIDDLPGGSSVPSASLLSFQAARLPVSVSSDQVLDTTGSVDKDVLETCEDARVSSEIHQEENESFKQMTYVKHSINQLVSTVNDPVLPVHMIDKPQCLPSKGYYKRKKNQLIRTSLQAAEKTLSNNVRMEAPHGINGIFSARRGTRQVAAKSCTPLTYPSAWNSCGTPGGFNASNGEKFYPYYFPSKRITYWQKFKGKSAPLGDNRSLSAISRRLMLLRKRETVYVRSSHGFSLRKSKVVSVSGRSLKWSKSMERRTKEASEEATRAVAAVVKEKIQQKVTKSRSRSPRGRIFRIGNIRYRMDATRNSLIRISDEESSLSVASQRGTDVKKSYVPRRLVIGNDEYVRIGNGNQLVRNLKKRSRVLANEKVKWSLHTARLKLAKKRTYCQFFTRFGKCNKGDGKCPFIHDPSKIAVCTKFLSGSCSNEECKLTHKVIPERMPDCSYFLQGLCTNRNCPYRHVNVNPNSSTCEGFLRGYCADGDECQKKHSYVCPIYESTGNCHLGSKCKLHHPKCHNKGKKRKRSKENTMGRYFGGSTRARPSGPKASSTEKLYRDYNNIRDGDENLVEGSFSDYIALGYTDEEVSGEIVHAMGDDTSDDADMEVDDIYSLIKPFGIMDVKA</sequence>
<evidence type="ECO:0000256" key="7">
    <source>
        <dbReference type="SAM" id="MobiDB-lite"/>
    </source>
</evidence>
<protein>
    <recommendedName>
        <fullName evidence="8">C3H1-type domain-containing protein</fullName>
    </recommendedName>
</protein>
<feature type="zinc finger region" description="C3H1-type" evidence="6">
    <location>
        <begin position="2127"/>
        <end position="2153"/>
    </location>
</feature>
<feature type="zinc finger region" description="C3H1-type" evidence="6">
    <location>
        <begin position="2154"/>
        <end position="2181"/>
    </location>
</feature>
<evidence type="ECO:0000256" key="6">
    <source>
        <dbReference type="PROSITE-ProRule" id="PRU00723"/>
    </source>
</evidence>